<dbReference type="InterPro" id="IPR021548">
    <property type="entry name" value="DUF2895"/>
</dbReference>
<keyword evidence="1" id="KW-0472">Membrane</keyword>
<dbReference type="RefSeq" id="WP_044498945.1">
    <property type="nucleotide sequence ID" value="NZ_LK391969.1"/>
</dbReference>
<dbReference type="EMBL" id="LM997413">
    <property type="protein sequence ID" value="CEA04032.1"/>
    <property type="molecule type" value="Genomic_DNA"/>
</dbReference>
<protein>
    <submittedName>
        <fullName evidence="2">Integrating conjugative element protein</fullName>
    </submittedName>
</protein>
<name>A0A078MF17_9PSED</name>
<dbReference type="Pfam" id="PF11444">
    <property type="entry name" value="DUF2895"/>
    <property type="match status" value="1"/>
</dbReference>
<evidence type="ECO:0000256" key="1">
    <source>
        <dbReference type="SAM" id="Phobius"/>
    </source>
</evidence>
<reference evidence="2" key="1">
    <citation type="submission" date="2014-07" db="EMBL/GenBank/DDBJ databases">
        <authorList>
            <person name="Urmite Genomes Urmite Genomes"/>
        </authorList>
    </citation>
    <scope>NUCLEOTIDE SEQUENCE</scope>
    <source>
        <strain evidence="2">12M76_air</strain>
    </source>
</reference>
<gene>
    <name evidence="2" type="ORF">BN1049_01318</name>
</gene>
<dbReference type="NCBIfam" id="TIGR03746">
    <property type="entry name" value="conj_TIGR03746"/>
    <property type="match status" value="1"/>
</dbReference>
<dbReference type="AlphaFoldDB" id="A0A078MF17"/>
<keyword evidence="1" id="KW-1133">Transmembrane helix</keyword>
<dbReference type="EMBL" id="LK391969">
    <property type="protein sequence ID" value="CEF26389.1"/>
    <property type="molecule type" value="Genomic_DNA"/>
</dbReference>
<organism evidence="2">
    <name type="scientific">Pseudomonas saudimassiliensis</name>
    <dbReference type="NCBI Taxonomy" id="1461581"/>
    <lineage>
        <taxon>Bacteria</taxon>
        <taxon>Pseudomonadati</taxon>
        <taxon>Pseudomonadota</taxon>
        <taxon>Gammaproteobacteria</taxon>
        <taxon>Pseudomonadales</taxon>
        <taxon>Pseudomonadaceae</taxon>
        <taxon>Pseudomonas</taxon>
    </lineage>
</organism>
<proteinExistence type="predicted"/>
<dbReference type="PATRIC" id="fig|1461581.3.peg.1296"/>
<keyword evidence="1" id="KW-0812">Transmembrane</keyword>
<accession>A0A078MF17</accession>
<sequence>MSRYRNANASRDAHITTLRALCAVLVLACAAMWWGWYQAPKDLTISIPPDLRSGSTQKWWEVPPSTVYAFSFYIWQQLNRWTVNGEVDYQRNIHGLQAFFTPSCRIALSSEYDARRNRGELRGRVRGVFEVPGRGYRAEAIKILGQDTWVADLDLVINEQYGGVDVRDVYVRYPLRVVRADMDREQNPFGLQIDCFEGKPQRLTMPGDTP</sequence>
<dbReference type="OrthoDB" id="8558441at2"/>
<evidence type="ECO:0000313" key="2">
    <source>
        <dbReference type="EMBL" id="CEA04032.1"/>
    </source>
</evidence>
<feature type="transmembrane region" description="Helical" evidence="1">
    <location>
        <begin position="20"/>
        <end position="37"/>
    </location>
</feature>